<dbReference type="NCBIfam" id="TIGR01936">
    <property type="entry name" value="nqrA"/>
    <property type="match status" value="1"/>
</dbReference>
<dbReference type="GO" id="GO:0006814">
    <property type="term" value="P:sodium ion transport"/>
    <property type="evidence" value="ECO:0007669"/>
    <property type="project" value="UniProtKB-UniRule"/>
</dbReference>
<evidence type="ECO:0000256" key="7">
    <source>
        <dbReference type="ARBA" id="ARBA00023201"/>
    </source>
</evidence>
<evidence type="ECO:0000256" key="6">
    <source>
        <dbReference type="ARBA" id="ARBA00023075"/>
    </source>
</evidence>
<dbReference type="HAMAP" id="MF_00425">
    <property type="entry name" value="NqrA"/>
    <property type="match status" value="1"/>
</dbReference>
<keyword evidence="3 8" id="KW-0520">NAD</keyword>
<keyword evidence="7 8" id="KW-0739">Sodium transport</keyword>
<name>A0A3A1XZ00_9GAMM</name>
<dbReference type="OrthoDB" id="9774536at2"/>
<evidence type="ECO:0000259" key="9">
    <source>
        <dbReference type="Pfam" id="PF05896"/>
    </source>
</evidence>
<keyword evidence="2 8" id="KW-1278">Translocase</keyword>
<feature type="domain" description="Na(+)-translocating NADH-quinone reductase subunit A C-terminal" evidence="10">
    <location>
        <begin position="264"/>
        <end position="312"/>
    </location>
</feature>
<dbReference type="InterPro" id="IPR022615">
    <property type="entry name" value="NqrA_C_domain"/>
</dbReference>
<keyword evidence="13" id="KW-1185">Reference proteome</keyword>
<evidence type="ECO:0000256" key="4">
    <source>
        <dbReference type="ARBA" id="ARBA00023053"/>
    </source>
</evidence>
<dbReference type="Pfam" id="PF24836">
    <property type="entry name" value="NQRA_2nd"/>
    <property type="match status" value="1"/>
</dbReference>
<comment type="similarity">
    <text evidence="8">Belongs to the NqrA family.</text>
</comment>
<organism evidence="12 13">
    <name type="scientific">Psittacicella hinzii</name>
    <dbReference type="NCBI Taxonomy" id="2028575"/>
    <lineage>
        <taxon>Bacteria</taxon>
        <taxon>Pseudomonadati</taxon>
        <taxon>Pseudomonadota</taxon>
        <taxon>Gammaproteobacteria</taxon>
        <taxon>Pasteurellales</taxon>
        <taxon>Psittacicellaceae</taxon>
        <taxon>Psittacicella</taxon>
    </lineage>
</organism>
<dbReference type="InterPro" id="IPR056148">
    <property type="entry name" value="NQRA_2nd"/>
</dbReference>
<dbReference type="Pfam" id="PF11973">
    <property type="entry name" value="NQRA_SLBB"/>
    <property type="match status" value="1"/>
</dbReference>
<evidence type="ECO:0000313" key="12">
    <source>
        <dbReference type="EMBL" id="RIY31252.1"/>
    </source>
</evidence>
<dbReference type="RefSeq" id="WP_119525661.1">
    <property type="nucleotide sequence ID" value="NZ_NRHC01000108.1"/>
</dbReference>
<dbReference type="PANTHER" id="PTHR37839:SF1">
    <property type="entry name" value="NA(+)-TRANSLOCATING NADH-QUINONE REDUCTASE SUBUNIT A"/>
    <property type="match status" value="1"/>
</dbReference>
<dbReference type="Proteomes" id="UP000265691">
    <property type="component" value="Unassembled WGS sequence"/>
</dbReference>
<feature type="domain" description="NqrA second alpha/beta" evidence="11">
    <location>
        <begin position="118"/>
        <end position="258"/>
    </location>
</feature>
<evidence type="ECO:0000256" key="5">
    <source>
        <dbReference type="ARBA" id="ARBA00023065"/>
    </source>
</evidence>
<protein>
    <recommendedName>
        <fullName evidence="8">Na(+)-translocating NADH-quinone reductase subunit A</fullName>
        <shortName evidence="8">Na(+)-NQR subunit A</shortName>
        <shortName evidence="8">Na(+)-translocating NQR subunit A</shortName>
        <ecNumber evidence="8">7.2.1.1</ecNumber>
    </recommendedName>
    <alternativeName>
        <fullName evidence="8">NQR complex subunit A</fullName>
    </alternativeName>
    <alternativeName>
        <fullName evidence="8">NQR-1 subunit A</fullName>
    </alternativeName>
</protein>
<evidence type="ECO:0000259" key="11">
    <source>
        <dbReference type="Pfam" id="PF24836"/>
    </source>
</evidence>
<dbReference type="GO" id="GO:0016655">
    <property type="term" value="F:oxidoreductase activity, acting on NAD(P)H, quinone or similar compound as acceptor"/>
    <property type="evidence" value="ECO:0007669"/>
    <property type="project" value="UniProtKB-UniRule"/>
</dbReference>
<dbReference type="EMBL" id="NRHC01000108">
    <property type="protein sequence ID" value="RIY31252.1"/>
    <property type="molecule type" value="Genomic_DNA"/>
</dbReference>
<dbReference type="AlphaFoldDB" id="A0A3A1XZ00"/>
<reference evidence="12 13" key="1">
    <citation type="submission" date="2017-08" db="EMBL/GenBank/DDBJ databases">
        <title>Reclassification of Bisgaard taxon 37 and 44.</title>
        <authorList>
            <person name="Christensen H."/>
        </authorList>
    </citation>
    <scope>NUCLEOTIDE SEQUENCE [LARGE SCALE GENOMIC DNA]</scope>
    <source>
        <strain evidence="12 13">B96_3</strain>
    </source>
</reference>
<comment type="catalytic activity">
    <reaction evidence="8">
        <text>a ubiquinone + n Na(+)(in) + NADH + H(+) = a ubiquinol + n Na(+)(out) + NAD(+)</text>
        <dbReference type="Rhea" id="RHEA:47748"/>
        <dbReference type="Rhea" id="RHEA-COMP:9565"/>
        <dbReference type="Rhea" id="RHEA-COMP:9566"/>
        <dbReference type="ChEBI" id="CHEBI:15378"/>
        <dbReference type="ChEBI" id="CHEBI:16389"/>
        <dbReference type="ChEBI" id="CHEBI:17976"/>
        <dbReference type="ChEBI" id="CHEBI:29101"/>
        <dbReference type="ChEBI" id="CHEBI:57540"/>
        <dbReference type="ChEBI" id="CHEBI:57945"/>
        <dbReference type="EC" id="7.2.1.1"/>
    </reaction>
</comment>
<accession>A0A3A1XZ00</accession>
<feature type="domain" description="NqrA N-terminal barrel-sandwich hybrid" evidence="9">
    <location>
        <begin position="2"/>
        <end position="95"/>
    </location>
</feature>
<comment type="caution">
    <text evidence="12">The sequence shown here is derived from an EMBL/GenBank/DDBJ whole genome shotgun (WGS) entry which is preliminary data.</text>
</comment>
<keyword evidence="5 8" id="KW-0406">Ion transport</keyword>
<gene>
    <name evidence="8" type="primary">nqrA</name>
    <name evidence="12" type="ORF">CKF54_07105</name>
</gene>
<comment type="function">
    <text evidence="8">NQR complex catalyzes the reduction of ubiquinone-1 to ubiquinol by two successive reactions, coupled with the transport of Na(+) ions from the cytoplasm to the periplasm. NqrA to NqrE are probably involved in the second step, the conversion of ubisemiquinone to ubiquinol.</text>
</comment>
<dbReference type="NCBIfam" id="NF003759">
    <property type="entry name" value="PRK05352.1-2"/>
    <property type="match status" value="1"/>
</dbReference>
<sequence length="446" mass="49059">MITIKKGLDIPLAGNPDRVIHNDVTVNEVAVVGASFNNLKPTIKLREGDSVKKGQVVCTDKKYPKIAFTSPVNGTLKVINRGERRMFQSLVIEVDHSDAGKGVEFTSYELKDLKGKGQELKEQLLNSGLWVSLRTRPFNNLADPDLVPNSLFINAHDTNPGHADVDTILAAETENFNFGLEVLREVFADVPNKFVVGGPNFKLTKVEGFTYENFKGVHPAGLVGTHIHFLSPVTLEKVAYHLSYQDVISIGKLFSTGYLDGTKVIALSGPQVQAPTLYRVPYGAAVTDVTFNKLKSGTNRVVSGSALDGFKASDVYAYLGQYDNQLTVLLEGTQQDFLGWFLPQPKKFSLSRLNFFGKKDLPLTTTTNGSSRGMVPIGLFERVMPLDIYPTLLLRDIISGDTDSAQDLGVLELAEEDIALCSFVCQGKYDYAVYLRQVLDKIEKEG</sequence>
<dbReference type="Pfam" id="PF05896">
    <property type="entry name" value="NQRA_N"/>
    <property type="match status" value="1"/>
</dbReference>
<evidence type="ECO:0000259" key="10">
    <source>
        <dbReference type="Pfam" id="PF11973"/>
    </source>
</evidence>
<evidence type="ECO:0000313" key="13">
    <source>
        <dbReference type="Proteomes" id="UP000265691"/>
    </source>
</evidence>
<dbReference type="PANTHER" id="PTHR37839">
    <property type="entry name" value="NA(+)-TRANSLOCATING NADH-QUINONE REDUCTASE SUBUNIT A"/>
    <property type="match status" value="1"/>
</dbReference>
<proteinExistence type="inferred from homology"/>
<keyword evidence="6 8" id="KW-0830">Ubiquinone</keyword>
<evidence type="ECO:0000256" key="3">
    <source>
        <dbReference type="ARBA" id="ARBA00023027"/>
    </source>
</evidence>
<evidence type="ECO:0000256" key="1">
    <source>
        <dbReference type="ARBA" id="ARBA00022448"/>
    </source>
</evidence>
<comment type="subunit">
    <text evidence="8">Composed of six subunits; NqrA, NqrB, NqrC, NqrD, NqrE and NqrF.</text>
</comment>
<keyword evidence="4 8" id="KW-0915">Sodium</keyword>
<dbReference type="InterPro" id="IPR008703">
    <property type="entry name" value="NqrA"/>
</dbReference>
<evidence type="ECO:0000256" key="2">
    <source>
        <dbReference type="ARBA" id="ARBA00022967"/>
    </source>
</evidence>
<evidence type="ECO:0000256" key="8">
    <source>
        <dbReference type="HAMAP-Rule" id="MF_00425"/>
    </source>
</evidence>
<dbReference type="EC" id="7.2.1.1" evidence="8"/>
<dbReference type="InterPro" id="IPR056147">
    <property type="entry name" value="NQRA_N"/>
</dbReference>
<keyword evidence="1 8" id="KW-0813">Transport</keyword>